<evidence type="ECO:0000259" key="1">
    <source>
        <dbReference type="Pfam" id="PF17432"/>
    </source>
</evidence>
<dbReference type="PANTHER" id="PTHR46322:SF1">
    <property type="entry name" value="PUROMYCIN-SENSITIVE AMINOPEPTIDASE"/>
    <property type="match status" value="1"/>
</dbReference>
<dbReference type="Gene3D" id="1.25.50.10">
    <property type="entry name" value="Peptidase M1, alanyl aminopeptidase, C-terminal domain"/>
    <property type="match status" value="1"/>
</dbReference>
<dbReference type="AlphaFoldDB" id="A0A832J6N1"/>
<dbReference type="Pfam" id="PF17432">
    <property type="entry name" value="DUF3458_C"/>
    <property type="match status" value="1"/>
</dbReference>
<gene>
    <name evidence="2" type="ORF">ENJ65_02995</name>
</gene>
<feature type="non-terminal residue" evidence="2">
    <location>
        <position position="1"/>
    </location>
</feature>
<proteinExistence type="predicted"/>
<protein>
    <submittedName>
        <fullName evidence="2">DUF3458 domain-containing protein</fullName>
    </submittedName>
</protein>
<comment type="caution">
    <text evidence="2">The sequence shown here is derived from an EMBL/GenBank/DDBJ whole genome shotgun (WGS) entry which is preliminary data.</text>
</comment>
<name>A0A832J6N1_9GAMM</name>
<sequence>ANDADEFNRWDAGQRLALTLILQLVEQHQAGEDFDVSKLAETYQPFSAAFKALLQAQGGDLNFRAAALLLPSENYIGGSMAVIDPVAIHAARTALRRCLAEEHEALLWQVFEAHADSGDYRVDAINVGKRSLKNISLAYLATLASDKAIAASVAQLGANNMTDVMAGMRNLIDIDCDARKQAINDFYAKWKGDALVVDKWLSLQAMSSLPGTLEQVKALMQHEAFTIKNPNKVRALISAFVSGNASQFHQATGAGYRFLAEQVITLNSLNPQVAARMVSPLIQWRRYDESRQGLMKAQLQRILDTPELSKDVYEVVSKGLL</sequence>
<reference evidence="2" key="1">
    <citation type="journal article" date="2020" name="mSystems">
        <title>Genome- and Community-Level Interaction Insights into Carbon Utilization and Element Cycling Functions of Hydrothermarchaeota in Hydrothermal Sediment.</title>
        <authorList>
            <person name="Zhou Z."/>
            <person name="Liu Y."/>
            <person name="Xu W."/>
            <person name="Pan J."/>
            <person name="Luo Z.H."/>
            <person name="Li M."/>
        </authorList>
    </citation>
    <scope>NUCLEOTIDE SEQUENCE [LARGE SCALE GENOMIC DNA]</scope>
    <source>
        <strain evidence="2">HyVt-505</strain>
    </source>
</reference>
<accession>A0A832J6N1</accession>
<dbReference type="InterPro" id="IPR037144">
    <property type="entry name" value="Peptidase_M1_pepN_C_sf"/>
</dbReference>
<dbReference type="GO" id="GO:0008270">
    <property type="term" value="F:zinc ion binding"/>
    <property type="evidence" value="ECO:0007669"/>
    <property type="project" value="InterPro"/>
</dbReference>
<dbReference type="PANTHER" id="PTHR46322">
    <property type="entry name" value="PUROMYCIN-SENSITIVE AMINOPEPTIDASE"/>
    <property type="match status" value="1"/>
</dbReference>
<organism evidence="2">
    <name type="scientific">Candidatus Tenderia electrophaga</name>
    <dbReference type="NCBI Taxonomy" id="1748243"/>
    <lineage>
        <taxon>Bacteria</taxon>
        <taxon>Pseudomonadati</taxon>
        <taxon>Pseudomonadota</taxon>
        <taxon>Gammaproteobacteria</taxon>
        <taxon>Candidatus Tenderiales</taxon>
        <taxon>Candidatus Tenderiaceae</taxon>
        <taxon>Candidatus Tenderia</taxon>
    </lineage>
</organism>
<dbReference type="EMBL" id="DRNF01000188">
    <property type="protein sequence ID" value="HHJ80581.1"/>
    <property type="molecule type" value="Genomic_DNA"/>
</dbReference>
<dbReference type="Proteomes" id="UP000885832">
    <property type="component" value="Unassembled WGS sequence"/>
</dbReference>
<dbReference type="InterPro" id="IPR012779">
    <property type="entry name" value="Peptidase_M1_pepN"/>
</dbReference>
<feature type="domain" description="Peptidase M1 alanyl aminopeptidase C-terminal" evidence="1">
    <location>
        <begin position="1"/>
        <end position="320"/>
    </location>
</feature>
<dbReference type="InterPro" id="IPR024601">
    <property type="entry name" value="Peptidase_M1_pepN_C"/>
</dbReference>
<evidence type="ECO:0000313" key="2">
    <source>
        <dbReference type="EMBL" id="HHJ80581.1"/>
    </source>
</evidence>